<accession>A0A975Y269</accession>
<dbReference type="InterPro" id="IPR050344">
    <property type="entry name" value="Peptidase_M1_aminopeptidases"/>
</dbReference>
<dbReference type="GO" id="GO:0005615">
    <property type="term" value="C:extracellular space"/>
    <property type="evidence" value="ECO:0007669"/>
    <property type="project" value="TreeGrafter"/>
</dbReference>
<name>A0A975Y269_9ACTN</name>
<keyword evidence="3" id="KW-1185">Reference proteome</keyword>
<dbReference type="GO" id="GO:0005737">
    <property type="term" value="C:cytoplasm"/>
    <property type="evidence" value="ECO:0007669"/>
    <property type="project" value="TreeGrafter"/>
</dbReference>
<gene>
    <name evidence="2" type="ORF">KRR39_10700</name>
</gene>
<dbReference type="PANTHER" id="PTHR11533">
    <property type="entry name" value="PROTEASE M1 ZINC METALLOPROTEASE"/>
    <property type="match status" value="1"/>
</dbReference>
<evidence type="ECO:0000259" key="1">
    <source>
        <dbReference type="Pfam" id="PF01433"/>
    </source>
</evidence>
<dbReference type="GO" id="GO:0043171">
    <property type="term" value="P:peptide catabolic process"/>
    <property type="evidence" value="ECO:0007669"/>
    <property type="project" value="TreeGrafter"/>
</dbReference>
<dbReference type="GO" id="GO:0016020">
    <property type="term" value="C:membrane"/>
    <property type="evidence" value="ECO:0007669"/>
    <property type="project" value="TreeGrafter"/>
</dbReference>
<protein>
    <recommendedName>
        <fullName evidence="1">Peptidase M1 membrane alanine aminopeptidase domain-containing protein</fullName>
    </recommendedName>
</protein>
<dbReference type="GO" id="GO:0042277">
    <property type="term" value="F:peptide binding"/>
    <property type="evidence" value="ECO:0007669"/>
    <property type="project" value="TreeGrafter"/>
</dbReference>
<dbReference type="RefSeq" id="WP_216942005.1">
    <property type="nucleotide sequence ID" value="NZ_CP077062.1"/>
</dbReference>
<evidence type="ECO:0000313" key="3">
    <source>
        <dbReference type="Proteomes" id="UP000683575"/>
    </source>
</evidence>
<dbReference type="InterPro" id="IPR014782">
    <property type="entry name" value="Peptidase_M1_dom"/>
</dbReference>
<evidence type="ECO:0000313" key="2">
    <source>
        <dbReference type="EMBL" id="QWZ10159.1"/>
    </source>
</evidence>
<sequence>MRTITVQLGAEEARVDVAVDGARFRRQVGYRGDGPWGLTRWTDPADGAAYVVFSGALGGAADLLGPVSGPDDLMPTALVVDGAPVAVTPPAGALLAGHHLGFAAGPWRAAAAAGVVVHARSSLDADLGDLLAETRAALDWLLDFFGGSAPWGSDYAQVLVPDAPWLAMEHPGCVLLSERVLAADPVRRMAVLAHEAAHQWLGNLVSPAAWTDVGAFEGLAELLGQLTCRGLLGHDADPYLDARRQTPPLVRLPGDDPRTLAATAGLAEVAGPAQHAELYRSVRSSLTGDVFRERVRGLLLDRGGTATSAAQIWAALGVGPQEPVRVSLPVATRAEEGAWLRQVRDLGEEDPATVALWARRAFRAAPAKGGRVADAVAALGDRSVPRAAAVGLGAELVRGARRLD</sequence>
<reference evidence="2" key="1">
    <citation type="submission" date="2021-06" db="EMBL/GenBank/DDBJ databases">
        <title>Complete genome sequence of Nocardioides sp. G188.</title>
        <authorList>
            <person name="Im W.-T."/>
        </authorList>
    </citation>
    <scope>NUCLEOTIDE SEQUENCE</scope>
    <source>
        <strain evidence="2">G188</strain>
    </source>
</reference>
<dbReference type="GO" id="GO:0006508">
    <property type="term" value="P:proteolysis"/>
    <property type="evidence" value="ECO:0007669"/>
    <property type="project" value="TreeGrafter"/>
</dbReference>
<dbReference type="Proteomes" id="UP000683575">
    <property type="component" value="Chromosome"/>
</dbReference>
<dbReference type="GO" id="GO:0008270">
    <property type="term" value="F:zinc ion binding"/>
    <property type="evidence" value="ECO:0007669"/>
    <property type="project" value="InterPro"/>
</dbReference>
<dbReference type="EMBL" id="CP077062">
    <property type="protein sequence ID" value="QWZ10159.1"/>
    <property type="molecule type" value="Genomic_DNA"/>
</dbReference>
<feature type="domain" description="Peptidase M1 membrane alanine aminopeptidase" evidence="1">
    <location>
        <begin position="134"/>
        <end position="228"/>
    </location>
</feature>
<dbReference type="AlphaFoldDB" id="A0A975Y269"/>
<proteinExistence type="predicted"/>
<dbReference type="KEGG" id="nps:KRR39_10700"/>
<organism evidence="2 3">
    <name type="scientific">Nocardioides panacis</name>
    <dbReference type="NCBI Taxonomy" id="2849501"/>
    <lineage>
        <taxon>Bacteria</taxon>
        <taxon>Bacillati</taxon>
        <taxon>Actinomycetota</taxon>
        <taxon>Actinomycetes</taxon>
        <taxon>Propionibacteriales</taxon>
        <taxon>Nocardioidaceae</taxon>
        <taxon>Nocardioides</taxon>
    </lineage>
</organism>
<dbReference type="GO" id="GO:0070006">
    <property type="term" value="F:metalloaminopeptidase activity"/>
    <property type="evidence" value="ECO:0007669"/>
    <property type="project" value="TreeGrafter"/>
</dbReference>
<dbReference type="PANTHER" id="PTHR11533:SF299">
    <property type="entry name" value="AMINOPEPTIDASE"/>
    <property type="match status" value="1"/>
</dbReference>
<dbReference type="Pfam" id="PF01433">
    <property type="entry name" value="Peptidase_M1"/>
    <property type="match status" value="1"/>
</dbReference>